<sequence>MKVLILGGYGVFGGRLAKLLRDVDGLELMIAGRDLARAQAFCATCHGRAQVRPLRLDRLDIADGLRAESPDLVVDASGPFQDYGVDRYGVIESCIAAGIDYLDFADAADFVFGVTQFDARAKAAGVAVLSGVSSFPVLTAAVLREMAATLDIVAVEGGIAPSPYAGIGLNVMRAVLSYAGSPIKLLRDRRPARAMGLTESRRFTVAVPGHLPLRNIRFSLVDVPDLQVIPPEHPAMTDIWMGAGAGPELLHRVLNCLASARARFGLPALIPFAGLFHAVLNRLCFGEHRGGMFVRVRGRSERGEVVRTWHLLAEGEDGPLIPAMAIEALIRKRLRGQLPAAGARTAIRALDLSDYDALFRDRAIVTGFRNEERDGSLYRQVLGSAFDGLPPRVRELHDGSQTRRWTGSAQVRRGTGLLARMIGGVLGFPETSADVPVTVTFVPERDGERWIRDFGGTVFTSVQSVGAGRDQYLLVERFGIARVALALVRDRERLVFVPRRWSLLGIPMPGWLLPSGRSFETERDGRFCFDIAIHMPLVGLIVAYRGTLTP</sequence>
<reference evidence="3" key="2">
    <citation type="submission" date="2021-08" db="EMBL/GenBank/DDBJ databases">
        <authorList>
            <person name="Tani A."/>
            <person name="Ola A."/>
            <person name="Ogura Y."/>
            <person name="Katsura K."/>
            <person name="Hayashi T."/>
        </authorList>
    </citation>
    <scope>NUCLEOTIDE SEQUENCE</scope>
    <source>
        <strain evidence="3">DSM 23632</strain>
    </source>
</reference>
<dbReference type="Pfam" id="PF03435">
    <property type="entry name" value="Sacchrp_dh_NADP"/>
    <property type="match status" value="1"/>
</dbReference>
<evidence type="ECO:0000313" key="4">
    <source>
        <dbReference type="Proteomes" id="UP001055057"/>
    </source>
</evidence>
<dbReference type="Gene3D" id="3.40.50.720">
    <property type="entry name" value="NAD(P)-binding Rossmann-like Domain"/>
    <property type="match status" value="1"/>
</dbReference>
<dbReference type="RefSeq" id="WP_238182935.1">
    <property type="nucleotide sequence ID" value="NZ_BPRB01000127.1"/>
</dbReference>
<protein>
    <recommendedName>
        <fullName evidence="5">Saccharopine dehydrogenase</fullName>
    </recommendedName>
</protein>
<feature type="domain" description="Saccharopine dehydrogenase NADP binding" evidence="1">
    <location>
        <begin position="3"/>
        <end position="128"/>
    </location>
</feature>
<dbReference type="EMBL" id="BPRB01000127">
    <property type="protein sequence ID" value="GJE60372.1"/>
    <property type="molecule type" value="Genomic_DNA"/>
</dbReference>
<evidence type="ECO:0000313" key="3">
    <source>
        <dbReference type="EMBL" id="GJE60372.1"/>
    </source>
</evidence>
<dbReference type="Proteomes" id="UP001055057">
    <property type="component" value="Unassembled WGS sequence"/>
</dbReference>
<organism evidence="3 4">
    <name type="scientific">Methylobacterium trifolii</name>
    <dbReference type="NCBI Taxonomy" id="1003092"/>
    <lineage>
        <taxon>Bacteria</taxon>
        <taxon>Pseudomonadati</taxon>
        <taxon>Pseudomonadota</taxon>
        <taxon>Alphaproteobacteria</taxon>
        <taxon>Hyphomicrobiales</taxon>
        <taxon>Methylobacteriaceae</taxon>
        <taxon>Methylobacterium</taxon>
    </lineage>
</organism>
<evidence type="ECO:0008006" key="5">
    <source>
        <dbReference type="Google" id="ProtNLM"/>
    </source>
</evidence>
<dbReference type="InterPro" id="IPR005097">
    <property type="entry name" value="Sacchrp_dh_NADP-bd"/>
</dbReference>
<dbReference type="PANTHER" id="PTHR43796">
    <property type="entry name" value="CARBOXYNORSPERMIDINE SYNTHASE"/>
    <property type="match status" value="1"/>
</dbReference>
<dbReference type="InterPro" id="IPR036291">
    <property type="entry name" value="NAD(P)-bd_dom_sf"/>
</dbReference>
<dbReference type="Pfam" id="PF13761">
    <property type="entry name" value="DUF4166"/>
    <property type="match status" value="1"/>
</dbReference>
<dbReference type="InterPro" id="IPR025311">
    <property type="entry name" value="DUF4166"/>
</dbReference>
<evidence type="ECO:0000259" key="2">
    <source>
        <dbReference type="Pfam" id="PF13761"/>
    </source>
</evidence>
<reference evidence="3" key="1">
    <citation type="journal article" date="2021" name="Front. Microbiol.">
        <title>Comprehensive Comparative Genomics and Phenotyping of Methylobacterium Species.</title>
        <authorList>
            <person name="Alessa O."/>
            <person name="Ogura Y."/>
            <person name="Fujitani Y."/>
            <person name="Takami H."/>
            <person name="Hayashi T."/>
            <person name="Sahin N."/>
            <person name="Tani A."/>
        </authorList>
    </citation>
    <scope>NUCLEOTIDE SEQUENCE</scope>
    <source>
        <strain evidence="3">DSM 23632</strain>
    </source>
</reference>
<accession>A0ABQ4U0G8</accession>
<evidence type="ECO:0000259" key="1">
    <source>
        <dbReference type="Pfam" id="PF03435"/>
    </source>
</evidence>
<name>A0ABQ4U0G8_9HYPH</name>
<dbReference type="PANTHER" id="PTHR43796:SF2">
    <property type="entry name" value="CARBOXYNORSPERMIDINE SYNTHASE"/>
    <property type="match status" value="1"/>
</dbReference>
<feature type="domain" description="DUF4166" evidence="2">
    <location>
        <begin position="389"/>
        <end position="548"/>
    </location>
</feature>
<dbReference type="SUPFAM" id="SSF51735">
    <property type="entry name" value="NAD(P)-binding Rossmann-fold domains"/>
    <property type="match status" value="1"/>
</dbReference>
<keyword evidence="4" id="KW-1185">Reference proteome</keyword>
<comment type="caution">
    <text evidence="3">The sequence shown here is derived from an EMBL/GenBank/DDBJ whole genome shotgun (WGS) entry which is preliminary data.</text>
</comment>
<proteinExistence type="predicted"/>
<gene>
    <name evidence="3" type="ORF">MPOCJGCO_2483</name>
</gene>